<dbReference type="Pfam" id="PF13229">
    <property type="entry name" value="Beta_helix"/>
    <property type="match status" value="1"/>
</dbReference>
<dbReference type="Pfam" id="PF03797">
    <property type="entry name" value="Autotransporter"/>
    <property type="match status" value="1"/>
</dbReference>
<gene>
    <name evidence="4" type="ORF">SOASR032_30310</name>
</gene>
<dbReference type="InterPro" id="IPR006626">
    <property type="entry name" value="PbH1"/>
</dbReference>
<dbReference type="SUPFAM" id="SSF103515">
    <property type="entry name" value="Autotransporter"/>
    <property type="match status" value="1"/>
</dbReference>
<protein>
    <recommendedName>
        <fullName evidence="3">Autotransporter domain-containing protein</fullName>
    </recommendedName>
</protein>
<keyword evidence="2" id="KW-0732">Signal</keyword>
<dbReference type="Proteomes" id="UP001059610">
    <property type="component" value="Unassembled WGS sequence"/>
</dbReference>
<keyword evidence="5" id="KW-1185">Reference proteome</keyword>
<dbReference type="CDD" id="cd01344">
    <property type="entry name" value="PL2_Passenger_AT"/>
    <property type="match status" value="1"/>
</dbReference>
<dbReference type="RefSeq" id="WP_261822316.1">
    <property type="nucleotide sequence ID" value="NZ_BRLJ01000011.1"/>
</dbReference>
<feature type="region of interest" description="Disordered" evidence="1">
    <location>
        <begin position="703"/>
        <end position="725"/>
    </location>
</feature>
<dbReference type="InterPro" id="IPR050909">
    <property type="entry name" value="Bact_Autotransporter_VF"/>
</dbReference>
<feature type="compositionally biased region" description="Pro residues" evidence="1">
    <location>
        <begin position="706"/>
        <end position="725"/>
    </location>
</feature>
<dbReference type="EMBL" id="BRLJ01000011">
    <property type="protein sequence ID" value="GKX64462.1"/>
    <property type="molecule type" value="Genomic_DNA"/>
</dbReference>
<sequence>MNNKSSAAGFKKRYLISLMSAVLFSTSSSSLFAAQLIADSVHGSQIGIDGGEFINAGTGLTDAAVIASGIGYEIDASNLNIKVPDALATAADAGVYVEEGGKITLTDSDISNARIIAADEGSKLILNGVTLSTPEAGNAITVRDKAEVEFNNVTISGDHYLSLLASNNTKLTIDNLNSSAGIYLTSGSSGTLKNSDIKAISNIGVAVTLSGSDLRIDNSKLFGRGGGMVITNQGSAKFYGGILRAETGALSINQNSTFEGDNVEIISDSRRAVQITQGSSLTLSGNSKISGLDGIYADSAKLDLSDLAITTTGSNLGHGIWLQNLDRSCITGCDTMQLKRSTIDTVGTSSNGVYLTVGAKADIDNTVITTLGNSSVGVYVSGSSSSYSPSFLKLTNSQINTSGESARGVYLRNYTDAGQVTGTLDSVKITTGGLYSAALALAEGVSVTGSNVTLESNGEYTAALEVIAGTAGKSNSLTLNGGKITSNKGAAISTAGFSTINLSHMDISGLTGLIVAGASANTDMTMNQVNATGDITAAQGSQVNLQLNNASLLKGSITGTNLLIDSSSQWQVTDDSAVNRLENGGTVKFDPQGMPGRVLTVNGDYVGNNGMLILNTELNDDSSVTDKLLVTGNTSGQSYLQINNAGGLGGETVNGIEVINVGGQSNGSFTLNSRVSYGGYEYFLYQGDSAGNGGDWYLRSEYVTTPVPPPGPDPDPDPLLPTPPPLPQTKPVIEPEVGAYVGNQVVANTLFNLRLHDRLGEPQFTAHAQGDRSLASSMWLRVVSSQERNRVADNRLKVQTNATLVQLGGDIAQWNLTGQDRLHLGVMAGYGNAHLTSRSMQSEYSAKSQIDGYNLGAYATWYANQDLQQNGLYVDSWLQHNWFDNDVTGDQRSTIHYKSKGFSASLETGYTQKIIDYAHGSWFVQPQAQVIWSGVHADNVNDGRGSTIDSGNQDYWQTRVGLRTYLQGKSPVNQQQTFQPFIEVNWLHNGNDYGVDYRIASGTRHYESDTAKDIGEAKIGIEGKLTNSFSVWGNVAHQFDGQDYSYTAGTLGVKYQF</sequence>
<evidence type="ECO:0000259" key="3">
    <source>
        <dbReference type="PROSITE" id="PS51208"/>
    </source>
</evidence>
<dbReference type="SUPFAM" id="SSF51126">
    <property type="entry name" value="Pectin lyase-like"/>
    <property type="match status" value="2"/>
</dbReference>
<feature type="chain" id="PRO_5045162222" description="Autotransporter domain-containing protein" evidence="2">
    <location>
        <begin position="34"/>
        <end position="1057"/>
    </location>
</feature>
<evidence type="ECO:0000256" key="1">
    <source>
        <dbReference type="SAM" id="MobiDB-lite"/>
    </source>
</evidence>
<proteinExistence type="predicted"/>
<dbReference type="InterPro" id="IPR036709">
    <property type="entry name" value="Autotransporte_beta_dom_sf"/>
</dbReference>
<dbReference type="InterPro" id="IPR005546">
    <property type="entry name" value="Autotransporte_beta"/>
</dbReference>
<dbReference type="InterPro" id="IPR012332">
    <property type="entry name" value="Autotransporter_pectin_lyase_C"/>
</dbReference>
<accession>A0ABQ5LNM0</accession>
<dbReference type="Gene3D" id="2.40.128.130">
    <property type="entry name" value="Autotransporter beta-domain"/>
    <property type="match status" value="1"/>
</dbReference>
<dbReference type="InterPro" id="IPR011050">
    <property type="entry name" value="Pectin_lyase_fold/virulence"/>
</dbReference>
<comment type="caution">
    <text evidence="4">The sequence shown here is derived from an EMBL/GenBank/DDBJ whole genome shotgun (WGS) entry which is preliminary data.</text>
</comment>
<dbReference type="InterPro" id="IPR006315">
    <property type="entry name" value="OM_autotransptr_brl_dom"/>
</dbReference>
<name>A0ABQ5LNM0_9GAMM</name>
<dbReference type="InterPro" id="IPR043990">
    <property type="entry name" value="AC_1"/>
</dbReference>
<reference evidence="4" key="1">
    <citation type="submission" date="2022-06" db="EMBL/GenBank/DDBJ databases">
        <title>Draft genome sequences of Pragia fontium str. JCM24417.</title>
        <authorList>
            <person name="Wakabayashi Y."/>
            <person name="Kojima K."/>
        </authorList>
    </citation>
    <scope>NUCLEOTIDE SEQUENCE</scope>
    <source>
        <strain evidence="4">JCM 24417</strain>
    </source>
</reference>
<dbReference type="SMART" id="SM00710">
    <property type="entry name" value="PbH1"/>
    <property type="match status" value="8"/>
</dbReference>
<dbReference type="NCBIfam" id="TIGR01414">
    <property type="entry name" value="autotrans_barl"/>
    <property type="match status" value="1"/>
</dbReference>
<feature type="domain" description="Autotransporter" evidence="3">
    <location>
        <begin position="771"/>
        <end position="1057"/>
    </location>
</feature>
<feature type="signal peptide" evidence="2">
    <location>
        <begin position="1"/>
        <end position="33"/>
    </location>
</feature>
<evidence type="ECO:0000313" key="5">
    <source>
        <dbReference type="Proteomes" id="UP001059610"/>
    </source>
</evidence>
<dbReference type="SMART" id="SM00869">
    <property type="entry name" value="Autotransporter"/>
    <property type="match status" value="1"/>
</dbReference>
<dbReference type="Gene3D" id="2.160.20.20">
    <property type="match status" value="1"/>
</dbReference>
<evidence type="ECO:0000313" key="4">
    <source>
        <dbReference type="EMBL" id="GKX64462.1"/>
    </source>
</evidence>
<organism evidence="4 5">
    <name type="scientific">Pragia fontium</name>
    <dbReference type="NCBI Taxonomy" id="82985"/>
    <lineage>
        <taxon>Bacteria</taxon>
        <taxon>Pseudomonadati</taxon>
        <taxon>Pseudomonadota</taxon>
        <taxon>Gammaproteobacteria</taxon>
        <taxon>Enterobacterales</taxon>
        <taxon>Budviciaceae</taxon>
        <taxon>Pragia</taxon>
    </lineage>
</organism>
<dbReference type="InterPro" id="IPR039448">
    <property type="entry name" value="Beta_helix"/>
</dbReference>
<evidence type="ECO:0000256" key="2">
    <source>
        <dbReference type="SAM" id="SignalP"/>
    </source>
</evidence>
<dbReference type="PANTHER" id="PTHR12338:SF5">
    <property type="entry name" value="ANTIGEN 43-RELATED"/>
    <property type="match status" value="1"/>
</dbReference>
<dbReference type="PANTHER" id="PTHR12338">
    <property type="entry name" value="AUTOTRANSPORTER"/>
    <property type="match status" value="1"/>
</dbReference>
<dbReference type="PROSITE" id="PS51208">
    <property type="entry name" value="AUTOTRANSPORTER"/>
    <property type="match status" value="1"/>
</dbReference>
<dbReference type="Pfam" id="PF18883">
    <property type="entry name" value="AC_1"/>
    <property type="match status" value="1"/>
</dbReference>